<dbReference type="SUPFAM" id="SSF53300">
    <property type="entry name" value="vWA-like"/>
    <property type="match status" value="1"/>
</dbReference>
<dbReference type="Gene3D" id="3.40.50.410">
    <property type="entry name" value="von Willebrand factor, type A domain"/>
    <property type="match status" value="1"/>
</dbReference>
<evidence type="ECO:0000313" key="2">
    <source>
        <dbReference type="EMBL" id="HIT99295.1"/>
    </source>
</evidence>
<dbReference type="PANTHER" id="PTHR24020">
    <property type="entry name" value="COLLAGEN ALPHA"/>
    <property type="match status" value="1"/>
</dbReference>
<dbReference type="EMBL" id="DVLX01000035">
    <property type="protein sequence ID" value="HIT99295.1"/>
    <property type="molecule type" value="Genomic_DNA"/>
</dbReference>
<comment type="caution">
    <text evidence="2">The sequence shown here is derived from an EMBL/GenBank/DDBJ whole genome shotgun (WGS) entry which is preliminary data.</text>
</comment>
<dbReference type="PROSITE" id="PS50234">
    <property type="entry name" value="VWFA"/>
    <property type="match status" value="1"/>
</dbReference>
<feature type="domain" description="VWFA" evidence="1">
    <location>
        <begin position="39"/>
        <end position="217"/>
    </location>
</feature>
<organism evidence="2 3">
    <name type="scientific">Candidatus Allocopromorpha excrementavium</name>
    <dbReference type="NCBI Taxonomy" id="2840741"/>
    <lineage>
        <taxon>Bacteria</taxon>
        <taxon>Bacillati</taxon>
        <taxon>Bacillota</taxon>
        <taxon>Clostridia</taxon>
        <taxon>Eubacteriales</taxon>
        <taxon>Eubacteriaceae</taxon>
        <taxon>Eubacteriaceae incertae sedis</taxon>
        <taxon>Candidatus Allocopromorpha</taxon>
    </lineage>
</organism>
<reference evidence="2" key="2">
    <citation type="journal article" date="2021" name="PeerJ">
        <title>Extensive microbial diversity within the chicken gut microbiome revealed by metagenomics and culture.</title>
        <authorList>
            <person name="Gilroy R."/>
            <person name="Ravi A."/>
            <person name="Getino M."/>
            <person name="Pursley I."/>
            <person name="Horton D.L."/>
            <person name="Alikhan N.F."/>
            <person name="Baker D."/>
            <person name="Gharbi K."/>
            <person name="Hall N."/>
            <person name="Watson M."/>
            <person name="Adriaenssens E.M."/>
            <person name="Foster-Nyarko E."/>
            <person name="Jarju S."/>
            <person name="Secka A."/>
            <person name="Antonio M."/>
            <person name="Oren A."/>
            <person name="Chaudhuri R.R."/>
            <person name="La Ragione R."/>
            <person name="Hildebrand F."/>
            <person name="Pallen M.J."/>
        </authorList>
    </citation>
    <scope>NUCLEOTIDE SEQUENCE</scope>
    <source>
        <strain evidence="2">CHK176-22527</strain>
    </source>
</reference>
<dbReference type="InterPro" id="IPR002035">
    <property type="entry name" value="VWF_A"/>
</dbReference>
<name>A0A9D1HBR2_9FIRM</name>
<dbReference type="AlphaFoldDB" id="A0A9D1HBR2"/>
<dbReference type="Pfam" id="PF00092">
    <property type="entry name" value="VWA"/>
    <property type="match status" value="1"/>
</dbReference>
<dbReference type="CDD" id="cd01450">
    <property type="entry name" value="vWFA_subfamily_ECM"/>
    <property type="match status" value="1"/>
</dbReference>
<feature type="non-terminal residue" evidence="2">
    <location>
        <position position="232"/>
    </location>
</feature>
<gene>
    <name evidence="2" type="ORF">IAD12_03470</name>
</gene>
<dbReference type="Proteomes" id="UP000824159">
    <property type="component" value="Unassembled WGS sequence"/>
</dbReference>
<evidence type="ECO:0000313" key="3">
    <source>
        <dbReference type="Proteomes" id="UP000824159"/>
    </source>
</evidence>
<dbReference type="InterPro" id="IPR050525">
    <property type="entry name" value="ECM_Assembly_Org"/>
</dbReference>
<dbReference type="InterPro" id="IPR036465">
    <property type="entry name" value="vWFA_dom_sf"/>
</dbReference>
<accession>A0A9D1HBR2</accession>
<dbReference type="SMART" id="SM00327">
    <property type="entry name" value="VWA"/>
    <property type="match status" value="1"/>
</dbReference>
<evidence type="ECO:0000259" key="1">
    <source>
        <dbReference type="PROSITE" id="PS50234"/>
    </source>
</evidence>
<protein>
    <submittedName>
        <fullName evidence="2">VWA domain-containing protein</fullName>
    </submittedName>
</protein>
<reference evidence="2" key="1">
    <citation type="submission" date="2020-10" db="EMBL/GenBank/DDBJ databases">
        <authorList>
            <person name="Gilroy R."/>
        </authorList>
    </citation>
    <scope>NUCLEOTIDE SEQUENCE</scope>
    <source>
        <strain evidence="2">CHK176-22527</strain>
    </source>
</reference>
<proteinExistence type="predicted"/>
<sequence length="232" mass="23985">MGITNANKEVSTTRINCEDTFDITLSLTASPDIVENPTDIALTLDRSQSMAGNPLANLKSGVKKFIDIIADATGGTQDGQIGSGSRIGIVSFSNTAVQDTQLITSVADLKAAADSLIAGGSTNHGEAFEKATELFDPQSMNAKVIVMFTDGQTTAGPPPTPIADAAKAQGIIIFCIGLNGNGGVDEQALDEWASPPSSSYVAIAPDDAELEAIFEDLAKNITKPGATDIVLK</sequence>